<evidence type="ECO:0000259" key="2">
    <source>
        <dbReference type="Pfam" id="PF22939"/>
    </source>
</evidence>
<evidence type="ECO:0008006" key="6">
    <source>
        <dbReference type="Google" id="ProtNLM"/>
    </source>
</evidence>
<feature type="domain" description="GPI inositol-deacylase winged helix" evidence="2">
    <location>
        <begin position="431"/>
        <end position="513"/>
    </location>
</feature>
<dbReference type="Pfam" id="PF24883">
    <property type="entry name" value="NPHP3_N"/>
    <property type="match status" value="1"/>
</dbReference>
<reference evidence="4 5" key="1">
    <citation type="journal article" date="2011" name="Cell">
        <title>Insight into structure and assembly of the nuclear pore complex by utilizing the genome of a eukaryotic thermophile.</title>
        <authorList>
            <person name="Amlacher S."/>
            <person name="Sarges P."/>
            <person name="Flemming D."/>
            <person name="van Noort V."/>
            <person name="Kunze R."/>
            <person name="Devos D.P."/>
            <person name="Arumugam M."/>
            <person name="Bork P."/>
            <person name="Hurt E."/>
        </authorList>
    </citation>
    <scope>NUCLEOTIDE SEQUENCE [LARGE SCALE GENOMIC DNA]</scope>
    <source>
        <strain evidence="5">DSM 1495 / CBS 144.50 / IMI 039719</strain>
    </source>
</reference>
<gene>
    <name evidence="4" type="ORF">CTHT_0044860</name>
</gene>
<dbReference type="OrthoDB" id="194358at2759"/>
<dbReference type="InterPro" id="IPR056884">
    <property type="entry name" value="NPHP3-like_N"/>
</dbReference>
<dbReference type="SUPFAM" id="SSF53474">
    <property type="entry name" value="alpha/beta-Hydrolases"/>
    <property type="match status" value="1"/>
</dbReference>
<sequence length="550" mass="62285">MGGLVIKKAFVLACHQNKKLAERVRAIYFIATPHRGADLAKTLKNILQLVFSAPSYVVELIPGSDVLQAINDDFRQHAEGLELCSFYETRQFRAGIGISALVVDPESARLGYPREKQYPMNADHRSICKFDSPKDENYRIVRNALASTVQNIRDTVNTAETQASPRQDQMETLAEYLGVVDEVMNDLADDLADIRELRLPGTFLSGFIVDDLEVSDAAYSYYFFKHGDRSKSALSTCLRSLAFQMASLDPGIRDLFLKLHSSRVKVDYGNERSLWRTFFAPKVFKEATVQHFWVIDALDECSNFAPLLESMLSKMENDGRLRILITSRETPELCRLFSTLGPGKHFTAHISPEETLSDIKRLVEHKRSALCTLDEETRQILEKRIIEKSKGSFLWTVLVLEELSKSYIRRDVETVLEEVPRGMGQLYYRALEAMAVATRGKELAKALLTWTACVIRPLTLAELQAALEIDLRDKIANMKETIRTLCGQLLVIDKQERVQMVHETAREFLLDTQLGRARISELKGSKEVGFFPLCQYDVLNSSRQGQSNVG</sequence>
<proteinExistence type="predicted"/>
<dbReference type="InterPro" id="IPR054471">
    <property type="entry name" value="GPIID_WHD"/>
</dbReference>
<dbReference type="eggNOG" id="KOG2029">
    <property type="taxonomic scope" value="Eukaryota"/>
</dbReference>
<dbReference type="Gene3D" id="3.40.50.1820">
    <property type="entry name" value="alpha/beta hydrolase"/>
    <property type="match status" value="1"/>
</dbReference>
<name>G0S979_CHATD</name>
<dbReference type="PANTHER" id="PTHR10039">
    <property type="entry name" value="AMELOGENIN"/>
    <property type="match status" value="1"/>
</dbReference>
<evidence type="ECO:0000259" key="3">
    <source>
        <dbReference type="Pfam" id="PF24883"/>
    </source>
</evidence>
<accession>G0S979</accession>
<feature type="domain" description="Nephrocystin 3-like N-terminal" evidence="3">
    <location>
        <begin position="202"/>
        <end position="328"/>
    </location>
</feature>
<dbReference type="Pfam" id="PF22939">
    <property type="entry name" value="WHD_GPIID"/>
    <property type="match status" value="1"/>
</dbReference>
<evidence type="ECO:0000313" key="5">
    <source>
        <dbReference type="Proteomes" id="UP000008066"/>
    </source>
</evidence>
<evidence type="ECO:0000313" key="4">
    <source>
        <dbReference type="EMBL" id="EGS19990.1"/>
    </source>
</evidence>
<dbReference type="EMBL" id="GL988043">
    <property type="protein sequence ID" value="EGS19990.1"/>
    <property type="molecule type" value="Genomic_DNA"/>
</dbReference>
<protein>
    <recommendedName>
        <fullName evidence="6">NACHT domain-containing protein</fullName>
    </recommendedName>
</protein>
<dbReference type="HOGENOM" id="CLU_495203_0_0_1"/>
<dbReference type="PANTHER" id="PTHR10039:SF16">
    <property type="entry name" value="GPI INOSITOL-DEACYLASE"/>
    <property type="match status" value="1"/>
</dbReference>
<dbReference type="AlphaFoldDB" id="G0S979"/>
<dbReference type="RefSeq" id="XP_006694875.1">
    <property type="nucleotide sequence ID" value="XM_006694812.1"/>
</dbReference>
<dbReference type="GeneID" id="18258524"/>
<dbReference type="KEGG" id="cthr:CTHT_0044860"/>
<organism evidence="5">
    <name type="scientific">Chaetomium thermophilum (strain DSM 1495 / CBS 144.50 / IMI 039719)</name>
    <name type="common">Thermochaetoides thermophila</name>
    <dbReference type="NCBI Taxonomy" id="759272"/>
    <lineage>
        <taxon>Eukaryota</taxon>
        <taxon>Fungi</taxon>
        <taxon>Dikarya</taxon>
        <taxon>Ascomycota</taxon>
        <taxon>Pezizomycotina</taxon>
        <taxon>Sordariomycetes</taxon>
        <taxon>Sordariomycetidae</taxon>
        <taxon>Sordariales</taxon>
        <taxon>Chaetomiaceae</taxon>
        <taxon>Thermochaetoides</taxon>
    </lineage>
</organism>
<keyword evidence="5" id="KW-1185">Reference proteome</keyword>
<dbReference type="InterPro" id="IPR029058">
    <property type="entry name" value="AB_hydrolase_fold"/>
</dbReference>
<evidence type="ECO:0000256" key="1">
    <source>
        <dbReference type="ARBA" id="ARBA00022737"/>
    </source>
</evidence>
<keyword evidence="1" id="KW-0677">Repeat</keyword>
<dbReference type="Proteomes" id="UP000008066">
    <property type="component" value="Unassembled WGS sequence"/>
</dbReference>
<dbReference type="OMA" id="HILHEPI"/>